<dbReference type="PROSITE" id="PS51257">
    <property type="entry name" value="PROKAR_LIPOPROTEIN"/>
    <property type="match status" value="1"/>
</dbReference>
<sequence length="96" mass="9369">MRTAAITASVLVSVGLLAGCKGGTGSGPASPSPTATDPSPTDPSTEPTSPPPVDPTDGPSPEPTDTATTAPSESPDPGDVSIEVYIPERTAPPSSD</sequence>
<evidence type="ECO:0000313" key="5">
    <source>
        <dbReference type="Proteomes" id="UP000076447"/>
    </source>
</evidence>
<keyword evidence="6" id="KW-1185">Reference proteome</keyword>
<name>A0A163Q0B0_9CELL</name>
<dbReference type="PATRIC" id="fig|43678.3.peg.3687"/>
<reference evidence="4 6" key="2">
    <citation type="submission" date="2016-06" db="EMBL/GenBank/DDBJ databases">
        <title>Genome sequence of Oerskovia enterophila DSM 43852.</title>
        <authorList>
            <person name="Poehlein A."/>
            <person name="Jag V."/>
            <person name="Bengelsdorf F.R."/>
            <person name="Daniel R."/>
            <person name="Duerre P."/>
        </authorList>
    </citation>
    <scope>NUCLEOTIDE SEQUENCE [LARGE SCALE GENOMIC DNA]</scope>
    <source>
        <strain evidence="4 6">DSM 43852</strain>
    </source>
</reference>
<evidence type="ECO:0000256" key="2">
    <source>
        <dbReference type="SAM" id="SignalP"/>
    </source>
</evidence>
<protein>
    <submittedName>
        <fullName evidence="3">Uncharacterized protein</fullName>
    </submittedName>
</protein>
<accession>A0A163Q0B0</accession>
<dbReference type="AlphaFoldDB" id="A0A163Q0B0"/>
<dbReference type="EMBL" id="LRIE01000084">
    <property type="protein sequence ID" value="KZM33686.1"/>
    <property type="molecule type" value="Genomic_DNA"/>
</dbReference>
<dbReference type="EMBL" id="MAQA01000034">
    <property type="protein sequence ID" value="OCI30535.1"/>
    <property type="molecule type" value="Genomic_DNA"/>
</dbReference>
<evidence type="ECO:0000256" key="1">
    <source>
        <dbReference type="SAM" id="MobiDB-lite"/>
    </source>
</evidence>
<feature type="compositionally biased region" description="Pro residues" evidence="1">
    <location>
        <begin position="48"/>
        <end position="62"/>
    </location>
</feature>
<comment type="caution">
    <text evidence="3">The sequence shown here is derived from an EMBL/GenBank/DDBJ whole genome shotgun (WGS) entry which is preliminary data.</text>
</comment>
<feature type="region of interest" description="Disordered" evidence="1">
    <location>
        <begin position="18"/>
        <end position="96"/>
    </location>
</feature>
<organism evidence="3 5">
    <name type="scientific">Oerskovia enterophila</name>
    <dbReference type="NCBI Taxonomy" id="43678"/>
    <lineage>
        <taxon>Bacteria</taxon>
        <taxon>Bacillati</taxon>
        <taxon>Actinomycetota</taxon>
        <taxon>Actinomycetes</taxon>
        <taxon>Micrococcales</taxon>
        <taxon>Cellulomonadaceae</taxon>
        <taxon>Oerskovia</taxon>
    </lineage>
</organism>
<reference evidence="3 5" key="1">
    <citation type="submission" date="2016-01" db="EMBL/GenBank/DDBJ databases">
        <title>Genome sequence of Oerskovia enterophila VJag, an agar and cellulose degrading bacterium.</title>
        <authorList>
            <person name="Poehlein A."/>
            <person name="Jag V."/>
            <person name="Bengelsdorf F."/>
            <person name="Duerre P."/>
            <person name="Daniel R."/>
        </authorList>
    </citation>
    <scope>NUCLEOTIDE SEQUENCE [LARGE SCALE GENOMIC DNA]</scope>
    <source>
        <strain evidence="3 5">VJag</strain>
    </source>
</reference>
<evidence type="ECO:0000313" key="6">
    <source>
        <dbReference type="Proteomes" id="UP000093412"/>
    </source>
</evidence>
<dbReference type="Proteomes" id="UP000093412">
    <property type="component" value="Unassembled WGS sequence"/>
</dbReference>
<keyword evidence="2" id="KW-0732">Signal</keyword>
<evidence type="ECO:0000313" key="3">
    <source>
        <dbReference type="EMBL" id="KZM33686.1"/>
    </source>
</evidence>
<gene>
    <name evidence="4" type="ORF">OERS_27860</name>
    <name evidence="3" type="ORF">OJAG_35250</name>
</gene>
<dbReference type="RefSeq" id="WP_056652996.1">
    <property type="nucleotide sequence ID" value="NZ_JBIVFZ010000004.1"/>
</dbReference>
<feature type="chain" id="PRO_5039233354" evidence="2">
    <location>
        <begin position="19"/>
        <end position="96"/>
    </location>
</feature>
<dbReference type="Proteomes" id="UP000076447">
    <property type="component" value="Unassembled WGS sequence"/>
</dbReference>
<feature type="compositionally biased region" description="Low complexity" evidence="1">
    <location>
        <begin position="27"/>
        <end position="47"/>
    </location>
</feature>
<feature type="signal peptide" evidence="2">
    <location>
        <begin position="1"/>
        <end position="18"/>
    </location>
</feature>
<proteinExistence type="predicted"/>
<evidence type="ECO:0000313" key="4">
    <source>
        <dbReference type="EMBL" id="OCI30535.1"/>
    </source>
</evidence>